<protein>
    <submittedName>
        <fullName evidence="3">Uncharacterized protein</fullName>
    </submittedName>
</protein>
<name>A0A194AMP1_PINFU</name>
<feature type="compositionally biased region" description="Basic and acidic residues" evidence="1">
    <location>
        <begin position="76"/>
        <end position="101"/>
    </location>
</feature>
<dbReference type="AlphaFoldDB" id="A0A194AMP1"/>
<feature type="signal peptide" evidence="2">
    <location>
        <begin position="1"/>
        <end position="20"/>
    </location>
</feature>
<evidence type="ECO:0000313" key="3">
    <source>
        <dbReference type="EMBL" id="JAS03747.1"/>
    </source>
</evidence>
<accession>A0A194AMP1</accession>
<proteinExistence type="predicted"/>
<dbReference type="EMBL" id="GELH01000525">
    <property type="protein sequence ID" value="JAS03747.1"/>
    <property type="molecule type" value="Transcribed_RNA"/>
</dbReference>
<organism evidence="3">
    <name type="scientific">Pinctada fucata</name>
    <name type="common">Akoya pearl oyster</name>
    <name type="synonym">Pinctada imbricata fucata</name>
    <dbReference type="NCBI Taxonomy" id="50426"/>
    <lineage>
        <taxon>Eukaryota</taxon>
        <taxon>Metazoa</taxon>
        <taxon>Spiralia</taxon>
        <taxon>Lophotrochozoa</taxon>
        <taxon>Mollusca</taxon>
        <taxon>Bivalvia</taxon>
        <taxon>Autobranchia</taxon>
        <taxon>Pteriomorphia</taxon>
        <taxon>Pterioida</taxon>
        <taxon>Pterioidea</taxon>
        <taxon>Pteriidae</taxon>
        <taxon>Pinctada</taxon>
    </lineage>
</organism>
<feature type="region of interest" description="Disordered" evidence="1">
    <location>
        <begin position="24"/>
        <end position="101"/>
    </location>
</feature>
<keyword evidence="2" id="KW-0732">Signal</keyword>
<dbReference type="EMBL" id="GELH01000526">
    <property type="protein sequence ID" value="JAS03746.1"/>
    <property type="molecule type" value="Transcribed_RNA"/>
</dbReference>
<feature type="chain" id="PRO_5013481062" evidence="2">
    <location>
        <begin position="21"/>
        <end position="101"/>
    </location>
</feature>
<feature type="compositionally biased region" description="Basic and acidic residues" evidence="1">
    <location>
        <begin position="35"/>
        <end position="44"/>
    </location>
</feature>
<evidence type="ECO:0000256" key="2">
    <source>
        <dbReference type="SAM" id="SignalP"/>
    </source>
</evidence>
<sequence>MTKLYFLVVVGLLCLVVANAWPQYRRGEQQPGSRTGEENGKEEPPSGTGNKSGGKKGKCGDVKDKNDEEDQSNPNTEERVFNLLRELYERGTEDEKNEKLT</sequence>
<evidence type="ECO:0000256" key="1">
    <source>
        <dbReference type="SAM" id="MobiDB-lite"/>
    </source>
</evidence>
<reference evidence="3" key="1">
    <citation type="submission" date="2016-03" db="EMBL/GenBank/DDBJ databases">
        <authorList>
            <person name="Ploux O."/>
        </authorList>
    </citation>
    <scope>NUCLEOTIDE SEQUENCE</scope>
    <source>
        <tissue evidence="3">Mantle</tissue>
    </source>
</reference>